<evidence type="ECO:0000313" key="4">
    <source>
        <dbReference type="Proteomes" id="UP001530315"/>
    </source>
</evidence>
<feature type="compositionally biased region" description="Basic and acidic residues" evidence="1">
    <location>
        <begin position="231"/>
        <end position="240"/>
    </location>
</feature>
<feature type="compositionally biased region" description="Basic and acidic residues" evidence="1">
    <location>
        <begin position="163"/>
        <end position="195"/>
    </location>
</feature>
<feature type="region of interest" description="Disordered" evidence="1">
    <location>
        <begin position="155"/>
        <end position="245"/>
    </location>
</feature>
<sequence length="314" mass="34271">MPPPTTRRILLPPLPLLILLAARGYSRRSGSATRATLATFGDAGEFRRALRLFAQMRKSASLFGRDASSSSSSSSSSSRTGAAAVAPSSLPVDDRSSSVDDGDGGDDVVVVVGIRVDLVPEPPKPTLVTYSALMSRAPSVSRGWRCDCGISCRTRGTSTPASTRKEEGGENGRDDARRRRYPGRDILQHAHERVRQTRRSRVGEVRPACHGRRRRRRRRRFSSTPRRHTPHRTDRGDLQHARGRLQGGGELGAALEVPDLMIAHAGSTGAESLLPTLAPTPYLISTVARKSTGAGRRRRRRRPRRGDARGPPER</sequence>
<feature type="chain" id="PRO_5044818495" evidence="2">
    <location>
        <begin position="27"/>
        <end position="314"/>
    </location>
</feature>
<feature type="compositionally biased region" description="Basic and acidic residues" evidence="1">
    <location>
        <begin position="305"/>
        <end position="314"/>
    </location>
</feature>
<accession>A0ABD3R0G4</accession>
<dbReference type="AlphaFoldDB" id="A0ABD3R0G4"/>
<feature type="region of interest" description="Disordered" evidence="1">
    <location>
        <begin position="283"/>
        <end position="314"/>
    </location>
</feature>
<proteinExistence type="predicted"/>
<evidence type="ECO:0000313" key="3">
    <source>
        <dbReference type="EMBL" id="KAL3803970.1"/>
    </source>
</evidence>
<reference evidence="3 4" key="1">
    <citation type="submission" date="2024-10" db="EMBL/GenBank/DDBJ databases">
        <title>Updated reference genomes for cyclostephanoid diatoms.</title>
        <authorList>
            <person name="Roberts W.R."/>
            <person name="Alverson A.J."/>
        </authorList>
    </citation>
    <scope>NUCLEOTIDE SEQUENCE [LARGE SCALE GENOMIC DNA]</scope>
    <source>
        <strain evidence="3 4">AJA276-08</strain>
    </source>
</reference>
<keyword evidence="4" id="KW-1185">Reference proteome</keyword>
<dbReference type="Proteomes" id="UP001530315">
    <property type="component" value="Unassembled WGS sequence"/>
</dbReference>
<organism evidence="3 4">
    <name type="scientific">Stephanodiscus triporus</name>
    <dbReference type="NCBI Taxonomy" id="2934178"/>
    <lineage>
        <taxon>Eukaryota</taxon>
        <taxon>Sar</taxon>
        <taxon>Stramenopiles</taxon>
        <taxon>Ochrophyta</taxon>
        <taxon>Bacillariophyta</taxon>
        <taxon>Coscinodiscophyceae</taxon>
        <taxon>Thalassiosirophycidae</taxon>
        <taxon>Stephanodiscales</taxon>
        <taxon>Stephanodiscaceae</taxon>
        <taxon>Stephanodiscus</taxon>
    </lineage>
</organism>
<keyword evidence="2" id="KW-0732">Signal</keyword>
<feature type="compositionally biased region" description="Basic residues" evidence="1">
    <location>
        <begin position="295"/>
        <end position="304"/>
    </location>
</feature>
<feature type="compositionally biased region" description="Low complexity" evidence="1">
    <location>
        <begin position="68"/>
        <end position="78"/>
    </location>
</feature>
<evidence type="ECO:0000256" key="2">
    <source>
        <dbReference type="SAM" id="SignalP"/>
    </source>
</evidence>
<name>A0ABD3R0G4_9STRA</name>
<dbReference type="EMBL" id="JALLAZ020000102">
    <property type="protein sequence ID" value="KAL3803970.1"/>
    <property type="molecule type" value="Genomic_DNA"/>
</dbReference>
<gene>
    <name evidence="3" type="ORF">ACHAW5_001747</name>
</gene>
<feature type="region of interest" description="Disordered" evidence="1">
    <location>
        <begin position="64"/>
        <end position="104"/>
    </location>
</feature>
<feature type="compositionally biased region" description="Basic residues" evidence="1">
    <location>
        <begin position="209"/>
        <end position="230"/>
    </location>
</feature>
<feature type="signal peptide" evidence="2">
    <location>
        <begin position="1"/>
        <end position="26"/>
    </location>
</feature>
<protein>
    <submittedName>
        <fullName evidence="3">Uncharacterized protein</fullName>
    </submittedName>
</protein>
<evidence type="ECO:0000256" key="1">
    <source>
        <dbReference type="SAM" id="MobiDB-lite"/>
    </source>
</evidence>
<comment type="caution">
    <text evidence="3">The sequence shown here is derived from an EMBL/GenBank/DDBJ whole genome shotgun (WGS) entry which is preliminary data.</text>
</comment>